<dbReference type="Proteomes" id="UP000035740">
    <property type="component" value="Unassembled WGS sequence"/>
</dbReference>
<keyword evidence="3" id="KW-1185">Reference proteome</keyword>
<dbReference type="PANTHER" id="PTHR10894">
    <property type="entry name" value="NUCLEOLAR PROTEIN 5 NUCLEOLAR PROTEIN NOP5 NOP58"/>
    <property type="match status" value="1"/>
</dbReference>
<dbReference type="PANTHER" id="PTHR10894:SF0">
    <property type="entry name" value="NUCLEOLAR PROTEIN 56"/>
    <property type="match status" value="1"/>
</dbReference>
<evidence type="ECO:0000313" key="2">
    <source>
        <dbReference type="EMBL" id="KMS93959.1"/>
    </source>
</evidence>
<dbReference type="GO" id="GO:0030515">
    <property type="term" value="F:snoRNA binding"/>
    <property type="evidence" value="ECO:0007669"/>
    <property type="project" value="InterPro"/>
</dbReference>
<gene>
    <name evidence="2" type="ORF">BVRB_026210</name>
</gene>
<name>A0A0J8AYU0_BETVV</name>
<organism evidence="2 3">
    <name type="scientific">Beta vulgaris subsp. vulgaris</name>
    <name type="common">Beet</name>
    <dbReference type="NCBI Taxonomy" id="3555"/>
    <lineage>
        <taxon>Eukaryota</taxon>
        <taxon>Viridiplantae</taxon>
        <taxon>Streptophyta</taxon>
        <taxon>Embryophyta</taxon>
        <taxon>Tracheophyta</taxon>
        <taxon>Spermatophyta</taxon>
        <taxon>Magnoliopsida</taxon>
        <taxon>eudicotyledons</taxon>
        <taxon>Gunneridae</taxon>
        <taxon>Pentapetalae</taxon>
        <taxon>Caryophyllales</taxon>
        <taxon>Chenopodiaceae</taxon>
        <taxon>Betoideae</taxon>
        <taxon>Beta</taxon>
    </lineage>
</organism>
<dbReference type="OrthoDB" id="6780543at2759"/>
<dbReference type="Gramene" id="KMS93959">
    <property type="protein sequence ID" value="KMS93959"/>
    <property type="gene ID" value="BVRB_026210"/>
</dbReference>
<dbReference type="OMA" id="CILNIAK"/>
<feature type="domain" description="Nucleolar protein 58/56 N-terminal" evidence="1">
    <location>
        <begin position="4"/>
        <end position="67"/>
    </location>
</feature>
<protein>
    <recommendedName>
        <fullName evidence="1">Nucleolar protein 58/56 N-terminal domain-containing protein</fullName>
    </recommendedName>
</protein>
<evidence type="ECO:0000259" key="1">
    <source>
        <dbReference type="Pfam" id="PF08156"/>
    </source>
</evidence>
<sequence>MSLFVLYESAAGLSLFESQARDDIAVKEIQASITDLGRFSTMMTLKAFAPFPSAEVALENMNAITDGILSPFLQSFLEQNVPSVKSKSKLILGVQEARLGGAIQDELKISCECSSRIAELVRGLRLLFLALRQGHGPIRYRPSSAGSGSFVFAFESQVQRQPC</sequence>
<dbReference type="InterPro" id="IPR012974">
    <property type="entry name" value="NOP58/56_N"/>
</dbReference>
<dbReference type="InterPro" id="IPR045056">
    <property type="entry name" value="Nop56/Nop58"/>
</dbReference>
<dbReference type="EMBL" id="KQ097356">
    <property type="protein sequence ID" value="KMS93959.1"/>
    <property type="molecule type" value="Genomic_DNA"/>
</dbReference>
<proteinExistence type="predicted"/>
<dbReference type="GO" id="GO:0031428">
    <property type="term" value="C:box C/D methylation guide snoRNP complex"/>
    <property type="evidence" value="ECO:0007669"/>
    <property type="project" value="InterPro"/>
</dbReference>
<dbReference type="GO" id="GO:0032040">
    <property type="term" value="C:small-subunit processome"/>
    <property type="evidence" value="ECO:0007669"/>
    <property type="project" value="InterPro"/>
</dbReference>
<reference evidence="2 3" key="1">
    <citation type="journal article" date="2014" name="Nature">
        <title>The genome of the recently domesticated crop plant sugar beet (Beta vulgaris).</title>
        <authorList>
            <person name="Dohm J.C."/>
            <person name="Minoche A.E."/>
            <person name="Holtgrawe D."/>
            <person name="Capella-Gutierrez S."/>
            <person name="Zakrzewski F."/>
            <person name="Tafer H."/>
            <person name="Rupp O."/>
            <person name="Sorensen T.R."/>
            <person name="Stracke R."/>
            <person name="Reinhardt R."/>
            <person name="Goesmann A."/>
            <person name="Kraft T."/>
            <person name="Schulz B."/>
            <person name="Stadler P.F."/>
            <person name="Schmidt T."/>
            <person name="Gabaldon T."/>
            <person name="Lehrach H."/>
            <person name="Weisshaar B."/>
            <person name="Himmelbauer H."/>
        </authorList>
    </citation>
    <scope>NUCLEOTIDE SEQUENCE [LARGE SCALE GENOMIC DNA]</scope>
    <source>
        <tissue evidence="2">Taproot</tissue>
    </source>
</reference>
<dbReference type="AlphaFoldDB" id="A0A0J8AYU0"/>
<accession>A0A0J8AYU0</accession>
<dbReference type="Pfam" id="PF08156">
    <property type="entry name" value="NOP5NT"/>
    <property type="match status" value="1"/>
</dbReference>
<evidence type="ECO:0000313" key="3">
    <source>
        <dbReference type="Proteomes" id="UP000035740"/>
    </source>
</evidence>